<dbReference type="PANTHER" id="PTHR10880:SF48">
    <property type="entry name" value="MORTALITY FACTOR 4 LIKE 2"/>
    <property type="match status" value="1"/>
</dbReference>
<evidence type="ECO:0000256" key="2">
    <source>
        <dbReference type="ARBA" id="ARBA00022853"/>
    </source>
</evidence>
<dbReference type="Pfam" id="PF05712">
    <property type="entry name" value="MRG"/>
    <property type="match status" value="1"/>
</dbReference>
<dbReference type="Gene3D" id="1.10.274.30">
    <property type="entry name" value="MRG domain"/>
    <property type="match status" value="1"/>
</dbReference>
<dbReference type="PANTHER" id="PTHR10880">
    <property type="entry name" value="MORTALITY FACTOR 4-LIKE PROTEIN"/>
    <property type="match status" value="1"/>
</dbReference>
<protein>
    <recommendedName>
        <fullName evidence="12">MRG domain-containing protein</fullName>
    </recommendedName>
</protein>
<keyword evidence="5" id="KW-0539">Nucleus</keyword>
<accession>A0ABD6EPV7</accession>
<dbReference type="InterPro" id="IPR008676">
    <property type="entry name" value="MRG"/>
</dbReference>
<feature type="coiled-coil region" evidence="6">
    <location>
        <begin position="112"/>
        <end position="139"/>
    </location>
</feature>
<keyword evidence="2" id="KW-0156">Chromatin regulator</keyword>
<dbReference type="InterPro" id="IPR053820">
    <property type="entry name" value="MSL3_chromo-like"/>
</dbReference>
<evidence type="ECO:0000259" key="8">
    <source>
        <dbReference type="Pfam" id="PF05712"/>
    </source>
</evidence>
<dbReference type="EMBL" id="JBGFUD010006981">
    <property type="protein sequence ID" value="MFH4981316.1"/>
    <property type="molecule type" value="Genomic_DNA"/>
</dbReference>
<evidence type="ECO:0000259" key="9">
    <source>
        <dbReference type="Pfam" id="PF22732"/>
    </source>
</evidence>
<feature type="region of interest" description="Disordered" evidence="7">
    <location>
        <begin position="140"/>
        <end position="184"/>
    </location>
</feature>
<proteinExistence type="predicted"/>
<comment type="caution">
    <text evidence="10">The sequence shown here is derived from an EMBL/GenBank/DDBJ whole genome shotgun (WGS) entry which is preliminary data.</text>
</comment>
<keyword evidence="4" id="KW-0804">Transcription</keyword>
<evidence type="ECO:0000256" key="3">
    <source>
        <dbReference type="ARBA" id="ARBA00023015"/>
    </source>
</evidence>
<evidence type="ECO:0000256" key="6">
    <source>
        <dbReference type="SAM" id="Coils"/>
    </source>
</evidence>
<evidence type="ECO:0000256" key="1">
    <source>
        <dbReference type="ARBA" id="ARBA00004123"/>
    </source>
</evidence>
<feature type="compositionally biased region" description="Basic and acidic residues" evidence="7">
    <location>
        <begin position="140"/>
        <end position="150"/>
    </location>
</feature>
<evidence type="ECO:0008006" key="12">
    <source>
        <dbReference type="Google" id="ProtNLM"/>
    </source>
</evidence>
<comment type="subcellular location">
    <subcellularLocation>
        <location evidence="1">Nucleus</location>
    </subcellularLocation>
</comment>
<dbReference type="Proteomes" id="UP001608902">
    <property type="component" value="Unassembled WGS sequence"/>
</dbReference>
<dbReference type="InterPro" id="IPR038217">
    <property type="entry name" value="MRG_C_sf"/>
</dbReference>
<dbReference type="InterPro" id="IPR016197">
    <property type="entry name" value="Chromo-like_dom_sf"/>
</dbReference>
<dbReference type="InterPro" id="IPR026541">
    <property type="entry name" value="MRG_dom"/>
</dbReference>
<keyword evidence="6" id="KW-0175">Coiled coil</keyword>
<evidence type="ECO:0000256" key="4">
    <source>
        <dbReference type="ARBA" id="ARBA00023163"/>
    </source>
</evidence>
<evidence type="ECO:0000313" key="10">
    <source>
        <dbReference type="EMBL" id="MFH4981316.1"/>
    </source>
</evidence>
<dbReference type="Gene3D" id="2.30.30.140">
    <property type="match status" value="1"/>
</dbReference>
<feature type="domain" description="MRG" evidence="8">
    <location>
        <begin position="194"/>
        <end position="391"/>
    </location>
</feature>
<reference evidence="10 11" key="1">
    <citation type="submission" date="2024-08" db="EMBL/GenBank/DDBJ databases">
        <title>Gnathostoma spinigerum genome.</title>
        <authorList>
            <person name="Gonzalez-Bertolin B."/>
            <person name="Monzon S."/>
            <person name="Zaballos A."/>
            <person name="Jimenez P."/>
            <person name="Dekumyoy P."/>
            <person name="Varona S."/>
            <person name="Cuesta I."/>
            <person name="Sumanam S."/>
            <person name="Adisakwattana P."/>
            <person name="Gasser R.B."/>
            <person name="Hernandez-Gonzalez A."/>
            <person name="Young N.D."/>
            <person name="Perteguer M.J."/>
        </authorList>
    </citation>
    <scope>NUCLEOTIDE SEQUENCE [LARGE SCALE GENOMIC DNA]</scope>
    <source>
        <strain evidence="10">AL3</strain>
        <tissue evidence="10">Liver</tissue>
    </source>
</reference>
<dbReference type="SUPFAM" id="SSF54160">
    <property type="entry name" value="Chromo domain-like"/>
    <property type="match status" value="1"/>
</dbReference>
<feature type="compositionally biased region" description="Low complexity" evidence="7">
    <location>
        <begin position="151"/>
        <end position="167"/>
    </location>
</feature>
<keyword evidence="11" id="KW-1185">Reference proteome</keyword>
<feature type="domain" description="MSL3 chromodomain-like" evidence="9">
    <location>
        <begin position="54"/>
        <end position="119"/>
    </location>
</feature>
<dbReference type="GO" id="GO:0005634">
    <property type="term" value="C:nucleus"/>
    <property type="evidence" value="ECO:0007669"/>
    <property type="project" value="UniProtKB-SubCell"/>
</dbReference>
<keyword evidence="3" id="KW-0805">Transcription regulation</keyword>
<dbReference type="PROSITE" id="PS51640">
    <property type="entry name" value="MRG"/>
    <property type="match status" value="1"/>
</dbReference>
<organism evidence="10 11">
    <name type="scientific">Gnathostoma spinigerum</name>
    <dbReference type="NCBI Taxonomy" id="75299"/>
    <lineage>
        <taxon>Eukaryota</taxon>
        <taxon>Metazoa</taxon>
        <taxon>Ecdysozoa</taxon>
        <taxon>Nematoda</taxon>
        <taxon>Chromadorea</taxon>
        <taxon>Rhabditida</taxon>
        <taxon>Spirurina</taxon>
        <taxon>Gnathostomatomorpha</taxon>
        <taxon>Gnathostomatoidea</taxon>
        <taxon>Gnathostomatidae</taxon>
        <taxon>Gnathostoma</taxon>
    </lineage>
</organism>
<gene>
    <name evidence="10" type="ORF">AB6A40_008025</name>
</gene>
<dbReference type="AlphaFoldDB" id="A0ABD6EPV7"/>
<evidence type="ECO:0000256" key="5">
    <source>
        <dbReference type="ARBA" id="ARBA00023242"/>
    </source>
</evidence>
<dbReference type="Pfam" id="PF22732">
    <property type="entry name" value="MSL3_chromo-like"/>
    <property type="match status" value="1"/>
</dbReference>
<evidence type="ECO:0000256" key="7">
    <source>
        <dbReference type="SAM" id="MobiDB-lite"/>
    </source>
</evidence>
<dbReference type="GO" id="GO:0006325">
    <property type="term" value="P:chromatin organization"/>
    <property type="evidence" value="ECO:0007669"/>
    <property type="project" value="UniProtKB-KW"/>
</dbReference>
<name>A0ABD6EPV7_9BILA</name>
<sequence>MSLSVPKFDVFSLSFRLSGIFTPIVYFVMPKRSQSSGEKKACSTASSADETPLYSIDSKVLCRHIDNLYYESKIIAVERKDDGEIMYTVHYQGWNHRHDEKISQTHSKDRFLELTPENLERAKIEMEEAKKRQLESKKVRKVSVIDEKSSRSTSSASESDATTLSSDVSTRRKSNIPKPGSPENPSRCLLKTVFRVELSPILKEILVDDRLMIQEKNLVRLPARVPVAEIHRQYADYIGRPISSLSIMHFEFSGDGTLLNGSRANFMENSIGIQALFDVFLSRQLLYKFEWPQFLKIQKEQREKRDSDEDHKLQSSGVPKLDELIESLGFQPSRVYGLIHLLRLFVKLESIIKVVRWPANSNRAILYQIQDFVKFLEVNRFKFYDKSLEYEPSTKEYQEEADAVED</sequence>
<evidence type="ECO:0000313" key="11">
    <source>
        <dbReference type="Proteomes" id="UP001608902"/>
    </source>
</evidence>